<keyword evidence="3" id="KW-1185">Reference proteome</keyword>
<accession>A0A941BFC5</accession>
<keyword evidence="1" id="KW-0812">Transmembrane</keyword>
<proteinExistence type="predicted"/>
<keyword evidence="1" id="KW-1133">Transmembrane helix</keyword>
<evidence type="ECO:0000313" key="3">
    <source>
        <dbReference type="Proteomes" id="UP000678374"/>
    </source>
</evidence>
<organism evidence="2 3">
    <name type="scientific">Ideonella aquatica</name>
    <dbReference type="NCBI Taxonomy" id="2824119"/>
    <lineage>
        <taxon>Bacteria</taxon>
        <taxon>Pseudomonadati</taxon>
        <taxon>Pseudomonadota</taxon>
        <taxon>Betaproteobacteria</taxon>
        <taxon>Burkholderiales</taxon>
        <taxon>Sphaerotilaceae</taxon>
        <taxon>Ideonella</taxon>
    </lineage>
</organism>
<dbReference type="RefSeq" id="WP_210801131.1">
    <property type="nucleotide sequence ID" value="NZ_JAGQDE010000004.1"/>
</dbReference>
<gene>
    <name evidence="2" type="ORF">KAK06_06550</name>
</gene>
<evidence type="ECO:0000256" key="1">
    <source>
        <dbReference type="SAM" id="Phobius"/>
    </source>
</evidence>
<feature type="transmembrane region" description="Helical" evidence="1">
    <location>
        <begin position="12"/>
        <end position="31"/>
    </location>
</feature>
<dbReference type="AlphaFoldDB" id="A0A941BFC5"/>
<protein>
    <submittedName>
        <fullName evidence="2">Uncharacterized protein</fullName>
    </submittedName>
</protein>
<evidence type="ECO:0000313" key="2">
    <source>
        <dbReference type="EMBL" id="MBQ0958616.1"/>
    </source>
</evidence>
<name>A0A941BFC5_9BURK</name>
<sequence length="341" mass="37604">MFNSETLEVAIGMAFLFLTMSLICTAIQEWIEGIMKWRAMDLERGLRVLLDDDQGKLTQQLYEHPLIYSLFQGKYNPDKLWRSPLTPGLGARHMRLHARRQLPSYIPPERFVDALLDLVAHGDGQRPAAAALTPAELRARAAQHDSPHLRRVLQWALDRGGDDPAAVRQHLAQWFDGTMQRASGWYKRRTQAVLFSVGLGAAVVLNIDALHVMNRLLADRALREAAVQQASQVQDAQAGLAGQAPDQRLNALRQQLGTVGLPIGWQPGACLPQLKPHGGWRQADPLALLMLGLGWLVSAFAVMLGAPFWFDLLGRFMTLRSSLKPTPAAATAPAQAPPPPP</sequence>
<dbReference type="Proteomes" id="UP000678374">
    <property type="component" value="Unassembled WGS sequence"/>
</dbReference>
<dbReference type="EMBL" id="JAGQDE010000004">
    <property type="protein sequence ID" value="MBQ0958616.1"/>
    <property type="molecule type" value="Genomic_DNA"/>
</dbReference>
<keyword evidence="1" id="KW-0472">Membrane</keyword>
<comment type="caution">
    <text evidence="2">The sequence shown here is derived from an EMBL/GenBank/DDBJ whole genome shotgun (WGS) entry which is preliminary data.</text>
</comment>
<reference evidence="2" key="1">
    <citation type="submission" date="2021-04" db="EMBL/GenBank/DDBJ databases">
        <title>The genome sequence of Ideonella sp. 4Y11.</title>
        <authorList>
            <person name="Liu Y."/>
        </authorList>
    </citation>
    <scope>NUCLEOTIDE SEQUENCE</scope>
    <source>
        <strain evidence="2">4Y11</strain>
    </source>
</reference>
<feature type="transmembrane region" description="Helical" evidence="1">
    <location>
        <begin position="192"/>
        <end position="213"/>
    </location>
</feature>
<feature type="transmembrane region" description="Helical" evidence="1">
    <location>
        <begin position="286"/>
        <end position="310"/>
    </location>
</feature>